<evidence type="ECO:0000256" key="1">
    <source>
        <dbReference type="SAM" id="MobiDB-lite"/>
    </source>
</evidence>
<keyword evidence="3" id="KW-1185">Reference proteome</keyword>
<dbReference type="EMBL" id="CP046455">
    <property type="protein sequence ID" value="QGU07163.1"/>
    <property type="molecule type" value="Genomic_DNA"/>
</dbReference>
<feature type="region of interest" description="Disordered" evidence="1">
    <location>
        <begin position="1"/>
        <end position="21"/>
    </location>
</feature>
<dbReference type="AlphaFoldDB" id="A0A6B8VSM8"/>
<reference evidence="2 3" key="1">
    <citation type="submission" date="2019-11" db="EMBL/GenBank/DDBJ databases">
        <title>Complete genome sequence of Corynebacterium kalinowskii 1959, a novel Corynebacterium species isolated from soil of a small paddock in Vilsendorf, Germany.</title>
        <authorList>
            <person name="Schaffert L."/>
            <person name="Ruwe M."/>
            <person name="Milse J."/>
            <person name="Hanuschka K."/>
            <person name="Ortseifen V."/>
            <person name="Droste J."/>
            <person name="Brandt D."/>
            <person name="Schlueter L."/>
            <person name="Kutter Y."/>
            <person name="Vinke S."/>
            <person name="Viehoefer P."/>
            <person name="Jacob L."/>
            <person name="Luebke N.-C."/>
            <person name="Schulte-Berndt E."/>
            <person name="Hain C."/>
            <person name="Linder M."/>
            <person name="Schmidt P."/>
            <person name="Wollenschlaeger L."/>
            <person name="Luttermann T."/>
            <person name="Thieme E."/>
            <person name="Hassa J."/>
            <person name="Haak M."/>
            <person name="Wittchen M."/>
            <person name="Mentz A."/>
            <person name="Persicke M."/>
            <person name="Busche T."/>
            <person name="Ruckert C."/>
        </authorList>
    </citation>
    <scope>NUCLEOTIDE SEQUENCE [LARGE SCALE GENOMIC DNA]</scope>
    <source>
        <strain evidence="2 3">2039</strain>
    </source>
</reference>
<dbReference type="KEGG" id="cok:COCCU_06095"/>
<dbReference type="Proteomes" id="UP000424462">
    <property type="component" value="Chromosome"/>
</dbReference>
<organism evidence="2 3">
    <name type="scientific">Corynebacterium occultum</name>
    <dbReference type="NCBI Taxonomy" id="2675219"/>
    <lineage>
        <taxon>Bacteria</taxon>
        <taxon>Bacillati</taxon>
        <taxon>Actinomycetota</taxon>
        <taxon>Actinomycetes</taxon>
        <taxon>Mycobacteriales</taxon>
        <taxon>Corynebacteriaceae</taxon>
        <taxon>Corynebacterium</taxon>
    </lineage>
</organism>
<sequence length="108" mass="12362">MAVQRRPKKGSPQDKGQKPIWIVRYRDPSGKEHSKSFPTEKAAKAYDAQQVEAIARGTWLDPSLGKTTGREIYEGWMHSAPRRQSTMDLYHYTLNKHLPRSLTIRPGS</sequence>
<accession>A0A6B8VSM8</accession>
<protein>
    <recommendedName>
        <fullName evidence="4">Integrase</fullName>
    </recommendedName>
</protein>
<proteinExistence type="predicted"/>
<gene>
    <name evidence="2" type="ORF">COCCU_06095</name>
</gene>
<name>A0A6B8VSM8_9CORY</name>
<evidence type="ECO:0000313" key="2">
    <source>
        <dbReference type="EMBL" id="QGU07163.1"/>
    </source>
</evidence>
<evidence type="ECO:0000313" key="3">
    <source>
        <dbReference type="Proteomes" id="UP000424462"/>
    </source>
</evidence>
<evidence type="ECO:0008006" key="4">
    <source>
        <dbReference type="Google" id="ProtNLM"/>
    </source>
</evidence>